<dbReference type="HOGENOM" id="CLU_3243147_0_0_1"/>
<dbReference type="AlphaFoldDB" id="K3ZP95"/>
<evidence type="ECO:0000256" key="1">
    <source>
        <dbReference type="SAM" id="MobiDB-lite"/>
    </source>
</evidence>
<keyword evidence="3" id="KW-1185">Reference proteome</keyword>
<feature type="region of interest" description="Disordered" evidence="1">
    <location>
        <begin position="14"/>
        <end position="43"/>
    </location>
</feature>
<organism evidence="2 3">
    <name type="scientific">Setaria italica</name>
    <name type="common">Foxtail millet</name>
    <name type="synonym">Panicum italicum</name>
    <dbReference type="NCBI Taxonomy" id="4555"/>
    <lineage>
        <taxon>Eukaryota</taxon>
        <taxon>Viridiplantae</taxon>
        <taxon>Streptophyta</taxon>
        <taxon>Embryophyta</taxon>
        <taxon>Tracheophyta</taxon>
        <taxon>Spermatophyta</taxon>
        <taxon>Magnoliopsida</taxon>
        <taxon>Liliopsida</taxon>
        <taxon>Poales</taxon>
        <taxon>Poaceae</taxon>
        <taxon>PACMAD clade</taxon>
        <taxon>Panicoideae</taxon>
        <taxon>Panicodae</taxon>
        <taxon>Paniceae</taxon>
        <taxon>Cenchrinae</taxon>
        <taxon>Setaria</taxon>
    </lineage>
</organism>
<proteinExistence type="predicted"/>
<dbReference type="EnsemblPlants" id="KQK94971">
    <property type="protein sequence ID" value="KQK94971"/>
    <property type="gene ID" value="SETIT_028425mg"/>
</dbReference>
<reference evidence="2" key="2">
    <citation type="submission" date="2018-08" db="UniProtKB">
        <authorList>
            <consortium name="EnsemblPlants"/>
        </authorList>
    </citation>
    <scope>IDENTIFICATION</scope>
    <source>
        <strain evidence="2">Yugu1</strain>
    </source>
</reference>
<dbReference type="Proteomes" id="UP000004995">
    <property type="component" value="Unassembled WGS sequence"/>
</dbReference>
<dbReference type="InParanoid" id="K3ZP95"/>
<reference evidence="3" key="1">
    <citation type="journal article" date="2012" name="Nat. Biotechnol.">
        <title>Reference genome sequence of the model plant Setaria.</title>
        <authorList>
            <person name="Bennetzen J.L."/>
            <person name="Schmutz J."/>
            <person name="Wang H."/>
            <person name="Percifield R."/>
            <person name="Hawkins J."/>
            <person name="Pontaroli A.C."/>
            <person name="Estep M."/>
            <person name="Feng L."/>
            <person name="Vaughn J.N."/>
            <person name="Grimwood J."/>
            <person name="Jenkins J."/>
            <person name="Barry K."/>
            <person name="Lindquist E."/>
            <person name="Hellsten U."/>
            <person name="Deshpande S."/>
            <person name="Wang X."/>
            <person name="Wu X."/>
            <person name="Mitros T."/>
            <person name="Triplett J."/>
            <person name="Yang X."/>
            <person name="Ye C.Y."/>
            <person name="Mauro-Herrera M."/>
            <person name="Wang L."/>
            <person name="Li P."/>
            <person name="Sharma M."/>
            <person name="Sharma R."/>
            <person name="Ronald P.C."/>
            <person name="Panaud O."/>
            <person name="Kellogg E.A."/>
            <person name="Brutnell T.P."/>
            <person name="Doust A.N."/>
            <person name="Tuskan G.A."/>
            <person name="Rokhsar D."/>
            <person name="Devos K.M."/>
        </authorList>
    </citation>
    <scope>NUCLEOTIDE SEQUENCE [LARGE SCALE GENOMIC DNA]</scope>
    <source>
        <strain evidence="3">cv. Yugu1</strain>
    </source>
</reference>
<accession>K3ZP95</accession>
<evidence type="ECO:0000313" key="2">
    <source>
        <dbReference type="EnsemblPlants" id="KQK94971"/>
    </source>
</evidence>
<name>K3ZP95_SETIT</name>
<feature type="compositionally biased region" description="Basic residues" evidence="1">
    <location>
        <begin position="21"/>
        <end position="33"/>
    </location>
</feature>
<dbReference type="Gramene" id="KQK94971">
    <property type="protein sequence ID" value="KQK94971"/>
    <property type="gene ID" value="SETIT_028425mg"/>
</dbReference>
<sequence length="43" mass="4765">MACAVVLLAWATRSSTSNNKQGHHSMAHYKRGPTRPSPNRKIC</sequence>
<dbReference type="EMBL" id="AGNK02005045">
    <property type="status" value="NOT_ANNOTATED_CDS"/>
    <property type="molecule type" value="Genomic_DNA"/>
</dbReference>
<evidence type="ECO:0000313" key="3">
    <source>
        <dbReference type="Proteomes" id="UP000004995"/>
    </source>
</evidence>
<protein>
    <submittedName>
        <fullName evidence="2">Uncharacterized protein</fullName>
    </submittedName>
</protein>